<dbReference type="InterPro" id="IPR020846">
    <property type="entry name" value="MFS_dom"/>
</dbReference>
<sequence length="532" mass="56568">MLKTAPINTRGIWLPLIVLCMAQFLASADNVTLSIATHALMHDLGASMAQVSAANTMYPLIAGTFMIAGGMLGGVLGWRRTFRIGCAIYLLGELCATLAPSISFFIWAARILAGIGGSFMIPSVFGLITGLYQGRDRAMAFGALGAASGVSFALGPIICGMLLDTLGWRWAFSVMGGLLVIILLLSALIDEPAKSNQPLHFDFPAFILSTIGLFLVIFGILQISNWGLFAPFNPPFTLFGLSPALFLVLAGILVLIIMLRWEKTHEARTGSALIPHAFLHTPQVRAGLYLTAYIFFAYSSGIFVVVSFAQVVSGLTAIQTGLLIVPFAICLAGCSLGLPLFIHQRNARRQCRVGLILGIIGAAVTAAGIGVHSFNRSLIIVGLCFIGSSMGVIAANAPYLVTSALPEKEARQSGGIQSAARDIGQALGVALVSTVMLTTLTFSMKHRIADITVTPQTRITIQNMTVFPYLSDQGFSSLLVQSGATKQDLPTITKLYQQSRARVSQAGLLAMALMTLLFLLGTRGILQPDGKK</sequence>
<dbReference type="SUPFAM" id="SSF103473">
    <property type="entry name" value="MFS general substrate transporter"/>
    <property type="match status" value="2"/>
</dbReference>
<feature type="transmembrane region" description="Helical" evidence="6">
    <location>
        <begin position="378"/>
        <end position="402"/>
    </location>
</feature>
<feature type="transmembrane region" description="Helical" evidence="6">
    <location>
        <begin position="169"/>
        <end position="189"/>
    </location>
</feature>
<dbReference type="Gene3D" id="1.20.1250.20">
    <property type="entry name" value="MFS general substrate transporter like domains"/>
    <property type="match status" value="2"/>
</dbReference>
<evidence type="ECO:0000313" key="9">
    <source>
        <dbReference type="Proteomes" id="UP000254821"/>
    </source>
</evidence>
<evidence type="ECO:0000256" key="6">
    <source>
        <dbReference type="SAM" id="Phobius"/>
    </source>
</evidence>
<dbReference type="RefSeq" id="WP_051874085.1">
    <property type="nucleotide sequence ID" value="NZ_CALJTU010000098.1"/>
</dbReference>
<organism evidence="8 9">
    <name type="scientific">Hafnia alvei</name>
    <dbReference type="NCBI Taxonomy" id="569"/>
    <lineage>
        <taxon>Bacteria</taxon>
        <taxon>Pseudomonadati</taxon>
        <taxon>Pseudomonadota</taxon>
        <taxon>Gammaproteobacteria</taxon>
        <taxon>Enterobacterales</taxon>
        <taxon>Hafniaceae</taxon>
        <taxon>Hafnia</taxon>
    </lineage>
</organism>
<proteinExistence type="predicted"/>
<feature type="transmembrane region" description="Helical" evidence="6">
    <location>
        <begin position="236"/>
        <end position="259"/>
    </location>
</feature>
<feature type="transmembrane region" description="Helical" evidence="6">
    <location>
        <begin position="139"/>
        <end position="163"/>
    </location>
</feature>
<dbReference type="GO" id="GO:0016020">
    <property type="term" value="C:membrane"/>
    <property type="evidence" value="ECO:0007669"/>
    <property type="project" value="UniProtKB-SubCell"/>
</dbReference>
<dbReference type="PANTHER" id="PTHR42718">
    <property type="entry name" value="MAJOR FACILITATOR SUPERFAMILY MULTIDRUG TRANSPORTER MFSC"/>
    <property type="match status" value="1"/>
</dbReference>
<feature type="transmembrane region" description="Helical" evidence="6">
    <location>
        <begin position="353"/>
        <end position="372"/>
    </location>
</feature>
<keyword evidence="2" id="KW-0813">Transport</keyword>
<keyword evidence="5 6" id="KW-0472">Membrane</keyword>
<evidence type="ECO:0000256" key="1">
    <source>
        <dbReference type="ARBA" id="ARBA00004141"/>
    </source>
</evidence>
<dbReference type="CDD" id="cd17321">
    <property type="entry name" value="MFS_MMR_MDR_like"/>
    <property type="match status" value="1"/>
</dbReference>
<protein>
    <submittedName>
        <fullName evidence="8">Antiseptic resistance protein</fullName>
    </submittedName>
</protein>
<dbReference type="InterPro" id="IPR011701">
    <property type="entry name" value="MFS"/>
</dbReference>
<feature type="transmembrane region" description="Helical" evidence="6">
    <location>
        <begin position="288"/>
        <end position="309"/>
    </location>
</feature>
<accession>A0A377PGQ1</accession>
<dbReference type="PANTHER" id="PTHR42718:SF9">
    <property type="entry name" value="MAJOR FACILITATOR SUPERFAMILY MULTIDRUG TRANSPORTER MFSC"/>
    <property type="match status" value="1"/>
</dbReference>
<dbReference type="GO" id="GO:0022857">
    <property type="term" value="F:transmembrane transporter activity"/>
    <property type="evidence" value="ECO:0007669"/>
    <property type="project" value="InterPro"/>
</dbReference>
<comment type="subcellular location">
    <subcellularLocation>
        <location evidence="1">Membrane</location>
        <topology evidence="1">Multi-pass membrane protein</topology>
    </subcellularLocation>
</comment>
<evidence type="ECO:0000259" key="7">
    <source>
        <dbReference type="PROSITE" id="PS50850"/>
    </source>
</evidence>
<feature type="transmembrane region" description="Helical" evidence="6">
    <location>
        <begin position="506"/>
        <end position="526"/>
    </location>
</feature>
<dbReference type="PROSITE" id="PS50850">
    <property type="entry name" value="MFS"/>
    <property type="match status" value="1"/>
</dbReference>
<evidence type="ECO:0000256" key="3">
    <source>
        <dbReference type="ARBA" id="ARBA00022692"/>
    </source>
</evidence>
<feature type="transmembrane region" description="Helical" evidence="6">
    <location>
        <begin position="321"/>
        <end position="341"/>
    </location>
</feature>
<feature type="transmembrane region" description="Helical" evidence="6">
    <location>
        <begin position="56"/>
        <end position="76"/>
    </location>
</feature>
<dbReference type="Pfam" id="PF07690">
    <property type="entry name" value="MFS_1"/>
    <property type="match status" value="1"/>
</dbReference>
<evidence type="ECO:0000256" key="4">
    <source>
        <dbReference type="ARBA" id="ARBA00022989"/>
    </source>
</evidence>
<gene>
    <name evidence="8" type="primary">qacA_1</name>
    <name evidence="8" type="ORF">NCTC8105_01219</name>
</gene>
<evidence type="ECO:0000256" key="2">
    <source>
        <dbReference type="ARBA" id="ARBA00022448"/>
    </source>
</evidence>
<dbReference type="EMBL" id="UGHP01000001">
    <property type="protein sequence ID" value="STQ79151.1"/>
    <property type="molecule type" value="Genomic_DNA"/>
</dbReference>
<reference evidence="8 9" key="1">
    <citation type="submission" date="2018-06" db="EMBL/GenBank/DDBJ databases">
        <authorList>
            <consortium name="Pathogen Informatics"/>
            <person name="Doyle S."/>
        </authorList>
    </citation>
    <scope>NUCLEOTIDE SEQUENCE [LARGE SCALE GENOMIC DNA]</scope>
    <source>
        <strain evidence="8 9">NCTC8105</strain>
    </source>
</reference>
<feature type="domain" description="Major facilitator superfamily (MFS) profile" evidence="7">
    <location>
        <begin position="15"/>
        <end position="524"/>
    </location>
</feature>
<dbReference type="InterPro" id="IPR036259">
    <property type="entry name" value="MFS_trans_sf"/>
</dbReference>
<feature type="transmembrane region" description="Helical" evidence="6">
    <location>
        <begin position="113"/>
        <end position="132"/>
    </location>
</feature>
<keyword evidence="3 6" id="KW-0812">Transmembrane</keyword>
<feature type="transmembrane region" description="Helical" evidence="6">
    <location>
        <begin position="12"/>
        <end position="36"/>
    </location>
</feature>
<dbReference type="AlphaFoldDB" id="A0A377PGQ1"/>
<evidence type="ECO:0000313" key="8">
    <source>
        <dbReference type="EMBL" id="STQ79151.1"/>
    </source>
</evidence>
<feature type="transmembrane region" description="Helical" evidence="6">
    <location>
        <begin position="201"/>
        <end position="224"/>
    </location>
</feature>
<evidence type="ECO:0000256" key="5">
    <source>
        <dbReference type="ARBA" id="ARBA00023136"/>
    </source>
</evidence>
<name>A0A377PGQ1_HAFAL</name>
<feature type="transmembrane region" description="Helical" evidence="6">
    <location>
        <begin position="88"/>
        <end position="107"/>
    </location>
</feature>
<keyword evidence="4 6" id="KW-1133">Transmembrane helix</keyword>
<dbReference type="Proteomes" id="UP000254821">
    <property type="component" value="Unassembled WGS sequence"/>
</dbReference>